<dbReference type="GO" id="GO:0000209">
    <property type="term" value="P:protein polyubiquitination"/>
    <property type="evidence" value="ECO:0007669"/>
    <property type="project" value="TreeGrafter"/>
</dbReference>
<dbReference type="InterPro" id="IPR036322">
    <property type="entry name" value="WD40_repeat_dom_sf"/>
</dbReference>
<accession>A0A2A5QRA9</accession>
<evidence type="ECO:0000259" key="2">
    <source>
        <dbReference type="Pfam" id="PF07705"/>
    </source>
</evidence>
<protein>
    <recommendedName>
        <fullName evidence="2">CARDB domain-containing protein</fullName>
    </recommendedName>
</protein>
<name>A0A2A5QRA9_9EURY</name>
<reference evidence="3 4" key="1">
    <citation type="submission" date="2017-09" db="EMBL/GenBank/DDBJ databases">
        <title>Genome sequences of Natrinema ejinorence JCM 13890T.</title>
        <authorList>
            <person name="Roh S.W."/>
            <person name="Kim Y.B."/>
            <person name="Kim J.Y."/>
        </authorList>
    </citation>
    <scope>NUCLEOTIDE SEQUENCE [LARGE SCALE GENOMIC DNA]</scope>
    <source>
        <strain evidence="3 4">JCM 13890</strain>
    </source>
</reference>
<dbReference type="AlphaFoldDB" id="A0A2A5QRA9"/>
<dbReference type="InterPro" id="IPR051983">
    <property type="entry name" value="WSB_SOCS-box_domain"/>
</dbReference>
<dbReference type="Proteomes" id="UP000219689">
    <property type="component" value="Unassembled WGS sequence"/>
</dbReference>
<dbReference type="InterPro" id="IPR015943">
    <property type="entry name" value="WD40/YVTN_repeat-like_dom_sf"/>
</dbReference>
<evidence type="ECO:0000256" key="1">
    <source>
        <dbReference type="ARBA" id="ARBA00022786"/>
    </source>
</evidence>
<gene>
    <name evidence="3" type="ORF">CP557_01510</name>
</gene>
<dbReference type="Gene3D" id="2.60.40.10">
    <property type="entry name" value="Immunoglobulins"/>
    <property type="match status" value="1"/>
</dbReference>
<dbReference type="PANTHER" id="PTHR15622">
    <property type="entry name" value="WD40 REPEAT PROTEIN"/>
    <property type="match status" value="1"/>
</dbReference>
<dbReference type="InterPro" id="IPR001680">
    <property type="entry name" value="WD40_rpt"/>
</dbReference>
<dbReference type="InterPro" id="IPR011635">
    <property type="entry name" value="CARDB"/>
</dbReference>
<evidence type="ECO:0000313" key="3">
    <source>
        <dbReference type="EMBL" id="PCR89329.1"/>
    </source>
</evidence>
<dbReference type="Pfam" id="PF00400">
    <property type="entry name" value="WD40"/>
    <property type="match status" value="2"/>
</dbReference>
<comment type="caution">
    <text evidence="3">The sequence shown here is derived from an EMBL/GenBank/DDBJ whole genome shotgun (WGS) entry which is preliminary data.</text>
</comment>
<dbReference type="Pfam" id="PF07705">
    <property type="entry name" value="CARDB"/>
    <property type="match status" value="1"/>
</dbReference>
<sequence length="886" mass="95766">MLENPEDLVDTDNQHTGTFLDTDGEIRNTFIFEVATEHYEFVEAAEDGLIFDADLRFDRTAFGDWVLEQHPNWDKLPDHAIENIFDSNRWDLADDASDTAVEFLVSDMDEPPVEAVKGQLLEIGSTTLNLRDQQSATTSVRVKTTDPEGPWESPGVRLRFGHGSTDWSLSQTLSEANSTSYATSWSPNGSYLAYGEYDGNVYVHSMSDWSLATTLSAAGSSIEDIGWAPDSSYIAYGSTDDNVYIHSVSDWGLSQTLSQAGNSVYGVDWSPDGNYIAYGSTDNNVYIHATSDWSPIADSPLSQSGNSVYTVAWSADSSYISYGTSGNSVHVHTTNDWSPIADSPLSAATGVVRSIDWEPNTNYVAYGSDDENVYIHATSDWSPIANSPLTQATRRVTSVAWSPDASYLAYGSYDSNTYVHLTSDWTLDVTLTEASGSYPYVNSVTWAPGTDNIAYTGASDLNTYVHNAPSADFVVTVSSTNSPIDENETLTVDTQIDNQGGKAGEQEITLEIGGTLEDSQTVSLDASTSTTIVLEWPTEVGDHGSKTATVSSNDDSDSTSVLVRFDRTVTATGSGSATVSREWTSSRSTTASGTGSATISRTATADRSLLASGTGGAAISRTAMSDRTVVATGTGSAIVRFDFAGWAIGRRMIQATEPELSPKTLSLSFEATRDDIDHWRQFDRAGDVGIQVGYGGQFRAIDSAGRDNPTIVEAPDSEQPPFQAGSEWYINSYEEEQVAADRFQLTLTFQRLEPRSPAFDPVDEAGGFWTIDTNRGTIALEDRQVGQVSRSGTTTGGTTTLPLRLTPEQAAMLADTATVPDAVVERIVPDGPDRLEDSSNGQQTVTITAPSGTGFESGDYLLQNWSLSHGGYQEHRWRVDLEIAER</sequence>
<dbReference type="Gene3D" id="2.130.10.10">
    <property type="entry name" value="YVTN repeat-like/Quinoprotein amine dehydrogenase"/>
    <property type="match status" value="2"/>
</dbReference>
<feature type="domain" description="CARDB" evidence="2">
    <location>
        <begin position="471"/>
        <end position="552"/>
    </location>
</feature>
<keyword evidence="4" id="KW-1185">Reference proteome</keyword>
<dbReference type="PANTHER" id="PTHR15622:SF2">
    <property type="entry name" value="U4_U6 SMALL NUCLEAR RIBONUCLEOPROTEIN PRP4"/>
    <property type="match status" value="1"/>
</dbReference>
<proteinExistence type="predicted"/>
<dbReference type="InterPro" id="IPR013783">
    <property type="entry name" value="Ig-like_fold"/>
</dbReference>
<dbReference type="EMBL" id="NXNI01000001">
    <property type="protein sequence ID" value="PCR89329.1"/>
    <property type="molecule type" value="Genomic_DNA"/>
</dbReference>
<dbReference type="OrthoDB" id="351343at2157"/>
<organism evidence="3 4">
    <name type="scientific">Natrinema ejinorense</name>
    <dbReference type="NCBI Taxonomy" id="373386"/>
    <lineage>
        <taxon>Archaea</taxon>
        <taxon>Methanobacteriati</taxon>
        <taxon>Methanobacteriota</taxon>
        <taxon>Stenosarchaea group</taxon>
        <taxon>Halobacteria</taxon>
        <taxon>Halobacteriales</taxon>
        <taxon>Natrialbaceae</taxon>
        <taxon>Natrinema</taxon>
    </lineage>
</organism>
<dbReference type="SMART" id="SM00320">
    <property type="entry name" value="WD40"/>
    <property type="match status" value="7"/>
</dbReference>
<evidence type="ECO:0000313" key="4">
    <source>
        <dbReference type="Proteomes" id="UP000219689"/>
    </source>
</evidence>
<keyword evidence="1" id="KW-0833">Ubl conjugation pathway</keyword>
<dbReference type="SUPFAM" id="SSF50978">
    <property type="entry name" value="WD40 repeat-like"/>
    <property type="match status" value="1"/>
</dbReference>